<protein>
    <submittedName>
        <fullName evidence="2">Uncharacterized protein</fullName>
    </submittedName>
</protein>
<accession>A0AAE0EUX0</accession>
<evidence type="ECO:0000313" key="3">
    <source>
        <dbReference type="Proteomes" id="UP001190700"/>
    </source>
</evidence>
<comment type="caution">
    <text evidence="2">The sequence shown here is derived from an EMBL/GenBank/DDBJ whole genome shotgun (WGS) entry which is preliminary data.</text>
</comment>
<dbReference type="AlphaFoldDB" id="A0AAE0EUX0"/>
<evidence type="ECO:0000256" key="1">
    <source>
        <dbReference type="SAM" id="MobiDB-lite"/>
    </source>
</evidence>
<organism evidence="2 3">
    <name type="scientific">Cymbomonas tetramitiformis</name>
    <dbReference type="NCBI Taxonomy" id="36881"/>
    <lineage>
        <taxon>Eukaryota</taxon>
        <taxon>Viridiplantae</taxon>
        <taxon>Chlorophyta</taxon>
        <taxon>Pyramimonadophyceae</taxon>
        <taxon>Pyramimonadales</taxon>
        <taxon>Pyramimonadaceae</taxon>
        <taxon>Cymbomonas</taxon>
    </lineage>
</organism>
<feature type="compositionally biased region" description="Low complexity" evidence="1">
    <location>
        <begin position="815"/>
        <end position="836"/>
    </location>
</feature>
<keyword evidence="3" id="KW-1185">Reference proteome</keyword>
<gene>
    <name evidence="2" type="ORF">CYMTET_48527</name>
</gene>
<reference evidence="2 3" key="1">
    <citation type="journal article" date="2015" name="Genome Biol. Evol.">
        <title>Comparative Genomics of a Bacterivorous Green Alga Reveals Evolutionary Causalities and Consequences of Phago-Mixotrophic Mode of Nutrition.</title>
        <authorList>
            <person name="Burns J.A."/>
            <person name="Paasch A."/>
            <person name="Narechania A."/>
            <person name="Kim E."/>
        </authorList>
    </citation>
    <scope>NUCLEOTIDE SEQUENCE [LARGE SCALE GENOMIC DNA]</scope>
    <source>
        <strain evidence="2 3">PLY_AMNH</strain>
    </source>
</reference>
<dbReference type="EMBL" id="LGRX02033325">
    <property type="protein sequence ID" value="KAK3241733.1"/>
    <property type="molecule type" value="Genomic_DNA"/>
</dbReference>
<name>A0AAE0EUX0_9CHLO</name>
<feature type="region of interest" description="Disordered" evidence="1">
    <location>
        <begin position="797"/>
        <end position="836"/>
    </location>
</feature>
<proteinExistence type="predicted"/>
<evidence type="ECO:0000313" key="2">
    <source>
        <dbReference type="EMBL" id="KAK3241733.1"/>
    </source>
</evidence>
<sequence>MSFLERLWYDNVKGLLTFTAERQVIIADWRLGLLFRTLQLPVLCYVIFQLVYTQNFLVQSSVSAVFSMYTGDAGVREHQEDVRQALRKGDEGGAHSFCASGSEYDFYYDDDWSYNFSGCDANYEDEISFKGAEGSSYFFTTNVQETHYFRARNPQGDPDACSAILEAEGTNPCANQALSEFAQNYYSTVTQESNDVGYFLQIDDKNDTVCICKGNRGRFTVGAENVTLKIDHYYHSNTLSGQLVKTYLTNVKENKVLKKFEAGYTLEMTVQELLQWANVDLDARCDEGSNAQWLTDQSEEQKRSLQGSRGYQDGKYPYLRTSGLNIEVTMEYYNYRLVPAIEGLDDMDKNRPEKLNNARASTVCIMTLRPYLVWTSIGHDLTWHGKSIIQRMDLGVDKYRYGVSLSFKSGGIIAHFDYFNLITAFTQGMVLLGVASTIVNLFIRYGYENMYAHMILEKCDALSEYARFAVRALVASVAFDLVDDGDNGLLSKPEVFKKLRLLFFKRMSYSETATLVEFIMYMAEELEAKSSKAKDKYKLQQKAAKGFRAARKAMVRGFGAVYHTVGSCLSRCLPDMRLTKTKKASGEGTDILLTPCYEIKKRRIKTHKRTLGREEWVNVFTGAPCSVQKCLELVQRKHAKGQLEPDGDIFEHYAEVEKIVTEDISGEIVARLKNQVSINAFRQALESYSEETLRGSVLPSPVDDPGTRNAVFDPEEAASVPPSRKTSSAQGLPKALSVPSGEGRVPRANSVDELVDRTLGTLSKEKVLEFFKTSCDTRTSHKIDDTDHAEFSLLMTDDNDSAASPPQDEVVAPVDGGANSSGSDPAPGGSAPAAENSAAAAQHVVLSVQDSGTRMGISSSVLIEHMDSTVGTLDKSLVLQHMNTEYFEPLDDDVQGQSLRYSQENVF</sequence>
<feature type="region of interest" description="Disordered" evidence="1">
    <location>
        <begin position="692"/>
        <end position="749"/>
    </location>
</feature>
<dbReference type="Proteomes" id="UP001190700">
    <property type="component" value="Unassembled WGS sequence"/>
</dbReference>